<dbReference type="EMBL" id="JAIWYP010000007">
    <property type="protein sequence ID" value="KAH3791986.1"/>
    <property type="molecule type" value="Genomic_DNA"/>
</dbReference>
<name>A0A9D4F632_DREPO</name>
<gene>
    <name evidence="2" type="ORF">DPMN_145475</name>
</gene>
<protein>
    <submittedName>
        <fullName evidence="2">Uncharacterized protein</fullName>
    </submittedName>
</protein>
<proteinExistence type="predicted"/>
<evidence type="ECO:0000313" key="3">
    <source>
        <dbReference type="Proteomes" id="UP000828390"/>
    </source>
</evidence>
<dbReference type="AlphaFoldDB" id="A0A9D4F632"/>
<feature type="region of interest" description="Disordered" evidence="1">
    <location>
        <begin position="1"/>
        <end position="35"/>
    </location>
</feature>
<keyword evidence="3" id="KW-1185">Reference proteome</keyword>
<comment type="caution">
    <text evidence="2">The sequence shown here is derived from an EMBL/GenBank/DDBJ whole genome shotgun (WGS) entry which is preliminary data.</text>
</comment>
<feature type="compositionally biased region" description="Basic and acidic residues" evidence="1">
    <location>
        <begin position="1"/>
        <end position="15"/>
    </location>
</feature>
<evidence type="ECO:0000256" key="1">
    <source>
        <dbReference type="SAM" id="MobiDB-lite"/>
    </source>
</evidence>
<sequence>MRHGGRLESRNIGKESRRRGGTIKGMRQRGQLEGKDRIMDEVVKAKNAGREWANGKPRNGPIFIHSILQRTNVLLFSFSVVTLGQ</sequence>
<reference evidence="2" key="1">
    <citation type="journal article" date="2019" name="bioRxiv">
        <title>The Genome of the Zebra Mussel, Dreissena polymorpha: A Resource for Invasive Species Research.</title>
        <authorList>
            <person name="McCartney M.A."/>
            <person name="Auch B."/>
            <person name="Kono T."/>
            <person name="Mallez S."/>
            <person name="Zhang Y."/>
            <person name="Obille A."/>
            <person name="Becker A."/>
            <person name="Abrahante J.E."/>
            <person name="Garbe J."/>
            <person name="Badalamenti J.P."/>
            <person name="Herman A."/>
            <person name="Mangelson H."/>
            <person name="Liachko I."/>
            <person name="Sullivan S."/>
            <person name="Sone E.D."/>
            <person name="Koren S."/>
            <person name="Silverstein K.A.T."/>
            <person name="Beckman K.B."/>
            <person name="Gohl D.M."/>
        </authorList>
    </citation>
    <scope>NUCLEOTIDE SEQUENCE</scope>
    <source>
        <strain evidence="2">Duluth1</strain>
        <tissue evidence="2">Whole animal</tissue>
    </source>
</reference>
<evidence type="ECO:0000313" key="2">
    <source>
        <dbReference type="EMBL" id="KAH3791986.1"/>
    </source>
</evidence>
<reference evidence="2" key="2">
    <citation type="submission" date="2020-11" db="EMBL/GenBank/DDBJ databases">
        <authorList>
            <person name="McCartney M.A."/>
            <person name="Auch B."/>
            <person name="Kono T."/>
            <person name="Mallez S."/>
            <person name="Becker A."/>
            <person name="Gohl D.M."/>
            <person name="Silverstein K.A.T."/>
            <person name="Koren S."/>
            <person name="Bechman K.B."/>
            <person name="Herman A."/>
            <person name="Abrahante J.E."/>
            <person name="Garbe J."/>
        </authorList>
    </citation>
    <scope>NUCLEOTIDE SEQUENCE</scope>
    <source>
        <strain evidence="2">Duluth1</strain>
        <tissue evidence="2">Whole animal</tissue>
    </source>
</reference>
<dbReference type="Proteomes" id="UP000828390">
    <property type="component" value="Unassembled WGS sequence"/>
</dbReference>
<organism evidence="2 3">
    <name type="scientific">Dreissena polymorpha</name>
    <name type="common">Zebra mussel</name>
    <name type="synonym">Mytilus polymorpha</name>
    <dbReference type="NCBI Taxonomy" id="45954"/>
    <lineage>
        <taxon>Eukaryota</taxon>
        <taxon>Metazoa</taxon>
        <taxon>Spiralia</taxon>
        <taxon>Lophotrochozoa</taxon>
        <taxon>Mollusca</taxon>
        <taxon>Bivalvia</taxon>
        <taxon>Autobranchia</taxon>
        <taxon>Heteroconchia</taxon>
        <taxon>Euheterodonta</taxon>
        <taxon>Imparidentia</taxon>
        <taxon>Neoheterodontei</taxon>
        <taxon>Myida</taxon>
        <taxon>Dreissenoidea</taxon>
        <taxon>Dreissenidae</taxon>
        <taxon>Dreissena</taxon>
    </lineage>
</organism>
<accession>A0A9D4F632</accession>